<dbReference type="EMBL" id="CAADRP010002340">
    <property type="protein sequence ID" value="VFU66263.1"/>
    <property type="molecule type" value="Genomic_DNA"/>
</dbReference>
<evidence type="ECO:0000256" key="2">
    <source>
        <dbReference type="ARBA" id="ARBA00022771"/>
    </source>
</evidence>
<evidence type="ECO:0000256" key="5">
    <source>
        <dbReference type="SAM" id="MobiDB-lite"/>
    </source>
</evidence>
<evidence type="ECO:0000256" key="4">
    <source>
        <dbReference type="PROSITE-ProRule" id="PRU00322"/>
    </source>
</evidence>
<dbReference type="GO" id="GO:0005737">
    <property type="term" value="C:cytoplasm"/>
    <property type="evidence" value="ECO:0007669"/>
    <property type="project" value="TreeGrafter"/>
</dbReference>
<evidence type="ECO:0000256" key="3">
    <source>
        <dbReference type="ARBA" id="ARBA00022833"/>
    </source>
</evidence>
<keyword evidence="2 4" id="KW-0863">Zinc-finger</keyword>
<feature type="compositionally biased region" description="Polar residues" evidence="5">
    <location>
        <begin position="498"/>
        <end position="514"/>
    </location>
</feature>
<dbReference type="PROSITE" id="PS01358">
    <property type="entry name" value="ZF_RANBP2_1"/>
    <property type="match status" value="2"/>
</dbReference>
<dbReference type="Gene3D" id="4.10.1060.10">
    <property type="entry name" value="Zinc finger, RanBP2-type"/>
    <property type="match status" value="2"/>
</dbReference>
<evidence type="ECO:0000313" key="7">
    <source>
        <dbReference type="EMBL" id="VFU66263.1"/>
    </source>
</evidence>
<sequence>MSSNATRFLMLLTTTTTIPYPLPPPPTPYLCPFLRFPSPSTSTSFPSASGFSEPWPEWSSFVNNLHNRMLSRRDIEVVVQSGFPFLFKNSDDSVRRMGLFLHGSDSNTEKEEESLVVIYADDGTFSCIISEGTTKIMIYCQLLLKRTRSPPPSTFSPPCSSYAYTYSPENSVLVSFENQLADAVPNTDKAQTLDLMKFLLSYASSFVSSVKTNLHNVEHVESSVRSLFSELAQLGYNTVEGNLYGSFGNQFFDRYGQTPRPWGQNIEMKRGDWICPGCSFMNFARNVKCLECDEKRPKRQLTGGEWECPQCDFYNYARNMVCLRCDCKRPGDVSPDSSSSRSDIGYGSGSNVNKNDLVSRLLHEKAQQWYGNGSQMDSSLDRNGAITDEDFPEIMPLRKGVNRFVVSTRKTPLERRLANSQYQENMGTDDTRERNDIQSIGTTNPLNQTTTRSPASQLLSAPRGSNSDYVPFVPLPADMFAKKPENSKMEREKLEMVNNESLTSSISEQKGTLSDDNEKDQAEKSERWFKRVAELHNVTDLTSAISDDDFPEIMPLRKGENKFVVSKKKDRSLTSPMNKRHIAMEQANTTSSVPFVPFPPNYFAKKDNQLPDETDSHDKGVSETSSSATLEKHPEKLDGVRLGVTHAAQEGRTGAWDSWNTGDSRRASVTGTSNLMGNSMQNLNNSIANSNDSESCGSFQKENISEKKPFMGTAPQSSKNQSAGDGWTAKSLEGSAVKELDPLDMSEEAKAERWFRRVAQIKDISELSQIPDEDFPSIMPMRKGVNRFVVSKRKTPLERRLTSTQYRRNLPIVSSDPVNENDSNALSKSRHRPMLVFWAVVAYMSVENSAAMYKLVQLL</sequence>
<dbReference type="PANTHER" id="PTHR23111:SF30">
    <property type="entry name" value="ZINC FINGER PROTEIN VAR3, CHLOROPLASTIC"/>
    <property type="match status" value="1"/>
</dbReference>
<dbReference type="SUPFAM" id="SSF90209">
    <property type="entry name" value="Ran binding protein zinc finger-like"/>
    <property type="match status" value="1"/>
</dbReference>
<protein>
    <recommendedName>
        <fullName evidence="6">RanBP2-type domain-containing protein</fullName>
    </recommendedName>
</protein>
<feature type="region of interest" description="Disordered" evidence="5">
    <location>
        <begin position="604"/>
        <end position="637"/>
    </location>
</feature>
<dbReference type="GO" id="GO:0003729">
    <property type="term" value="F:mRNA binding"/>
    <property type="evidence" value="ECO:0007669"/>
    <property type="project" value="TreeGrafter"/>
</dbReference>
<feature type="domain" description="RanBP2-type" evidence="6">
    <location>
        <begin position="302"/>
        <end position="331"/>
    </location>
</feature>
<feature type="compositionally biased region" description="Polar residues" evidence="5">
    <location>
        <begin position="437"/>
        <end position="466"/>
    </location>
</feature>
<dbReference type="SMART" id="SM00547">
    <property type="entry name" value="ZnF_RBZ"/>
    <property type="match status" value="2"/>
</dbReference>
<feature type="compositionally biased region" description="Polar residues" evidence="5">
    <location>
        <begin position="658"/>
        <end position="675"/>
    </location>
</feature>
<dbReference type="Pfam" id="PF00641">
    <property type="entry name" value="Zn_ribbon_RanBP"/>
    <property type="match status" value="2"/>
</dbReference>
<feature type="compositionally biased region" description="Basic and acidic residues" evidence="5">
    <location>
        <begin position="604"/>
        <end position="621"/>
    </location>
</feature>
<gene>
    <name evidence="7" type="ORF">SVIM_LOCUS513514</name>
</gene>
<dbReference type="GO" id="GO:0008270">
    <property type="term" value="F:zinc ion binding"/>
    <property type="evidence" value="ECO:0007669"/>
    <property type="project" value="UniProtKB-KW"/>
</dbReference>
<keyword evidence="3" id="KW-0862">Zinc</keyword>
<reference evidence="7" key="1">
    <citation type="submission" date="2019-03" db="EMBL/GenBank/DDBJ databases">
        <authorList>
            <person name="Mank J."/>
            <person name="Almeida P."/>
        </authorList>
    </citation>
    <scope>NUCLEOTIDE SEQUENCE</scope>
    <source>
        <strain evidence="7">78183</strain>
    </source>
</reference>
<organism evidence="7">
    <name type="scientific">Salix viminalis</name>
    <name type="common">Common osier</name>
    <name type="synonym">Basket willow</name>
    <dbReference type="NCBI Taxonomy" id="40686"/>
    <lineage>
        <taxon>Eukaryota</taxon>
        <taxon>Viridiplantae</taxon>
        <taxon>Streptophyta</taxon>
        <taxon>Embryophyta</taxon>
        <taxon>Tracheophyta</taxon>
        <taxon>Spermatophyta</taxon>
        <taxon>Magnoliopsida</taxon>
        <taxon>eudicotyledons</taxon>
        <taxon>Gunneridae</taxon>
        <taxon>Pentapetalae</taxon>
        <taxon>rosids</taxon>
        <taxon>fabids</taxon>
        <taxon>Malpighiales</taxon>
        <taxon>Salicaceae</taxon>
        <taxon>Saliceae</taxon>
        <taxon>Salix</taxon>
    </lineage>
</organism>
<feature type="domain" description="RanBP2-type" evidence="6">
    <location>
        <begin position="269"/>
        <end position="298"/>
    </location>
</feature>
<dbReference type="PROSITE" id="PS50199">
    <property type="entry name" value="ZF_RANBP2_2"/>
    <property type="match status" value="2"/>
</dbReference>
<dbReference type="PANTHER" id="PTHR23111">
    <property type="entry name" value="ZINC FINGER PROTEIN"/>
    <property type="match status" value="1"/>
</dbReference>
<dbReference type="AlphaFoldDB" id="A0A6N2NG87"/>
<dbReference type="InterPro" id="IPR036443">
    <property type="entry name" value="Znf_RanBP2_sf"/>
</dbReference>
<evidence type="ECO:0000256" key="1">
    <source>
        <dbReference type="ARBA" id="ARBA00022723"/>
    </source>
</evidence>
<keyword evidence="1" id="KW-0479">Metal-binding</keyword>
<name>A0A6N2NG87_SALVM</name>
<dbReference type="InterPro" id="IPR001876">
    <property type="entry name" value="Znf_RanBP2"/>
</dbReference>
<evidence type="ECO:0000259" key="6">
    <source>
        <dbReference type="PROSITE" id="PS50199"/>
    </source>
</evidence>
<feature type="region of interest" description="Disordered" evidence="5">
    <location>
        <begin position="651"/>
        <end position="675"/>
    </location>
</feature>
<feature type="region of interest" description="Disordered" evidence="5">
    <location>
        <begin position="495"/>
        <end position="524"/>
    </location>
</feature>
<proteinExistence type="predicted"/>
<feature type="region of interest" description="Disordered" evidence="5">
    <location>
        <begin position="422"/>
        <end position="466"/>
    </location>
</feature>
<accession>A0A6N2NG87</accession>